<dbReference type="InterPro" id="IPR008979">
    <property type="entry name" value="Galactose-bd-like_sf"/>
</dbReference>
<name>A0ABQ2D2K7_9DEIO</name>
<dbReference type="PANTHER" id="PTHR42732">
    <property type="entry name" value="BETA-GALACTOSIDASE"/>
    <property type="match status" value="1"/>
</dbReference>
<gene>
    <name evidence="4" type="ORF">GCM10008938_19410</name>
</gene>
<dbReference type="Proteomes" id="UP000632222">
    <property type="component" value="Unassembled WGS sequence"/>
</dbReference>
<dbReference type="Pfam" id="PF02836">
    <property type="entry name" value="Glyco_hydro_2_C"/>
    <property type="match status" value="1"/>
</dbReference>
<evidence type="ECO:0000313" key="4">
    <source>
        <dbReference type="EMBL" id="GGJ33238.1"/>
    </source>
</evidence>
<dbReference type="SUPFAM" id="SSF51445">
    <property type="entry name" value="(Trans)glycosidases"/>
    <property type="match status" value="1"/>
</dbReference>
<evidence type="ECO:0000259" key="2">
    <source>
        <dbReference type="Pfam" id="PF02836"/>
    </source>
</evidence>
<dbReference type="Pfam" id="PF02837">
    <property type="entry name" value="Glyco_hydro_2_N"/>
    <property type="match status" value="1"/>
</dbReference>
<dbReference type="SUPFAM" id="SSF49303">
    <property type="entry name" value="beta-Galactosidase/glucuronidase domain"/>
    <property type="match status" value="1"/>
</dbReference>
<proteinExistence type="inferred from homology"/>
<dbReference type="InterPro" id="IPR017853">
    <property type="entry name" value="GH"/>
</dbReference>
<dbReference type="Gene3D" id="3.20.20.80">
    <property type="entry name" value="Glycosidases"/>
    <property type="match status" value="1"/>
</dbReference>
<comment type="caution">
    <text evidence="4">The sequence shown here is derived from an EMBL/GenBank/DDBJ whole genome shotgun (WGS) entry which is preliminary data.</text>
</comment>
<evidence type="ECO:0000259" key="3">
    <source>
        <dbReference type="Pfam" id="PF02837"/>
    </source>
</evidence>
<protein>
    <submittedName>
        <fullName evidence="4">Beta-galactosidase</fullName>
    </submittedName>
</protein>
<sequence length="610" mass="70371">MPIDALHPRPQLQRASWVSLDGWWQFSTDPALLHSHPQTVEFSQNILVPYAPESPRSGIQDETPHHSVWYRTHFTLTEALLPAATERLILHFGAVDFDARVWVNGQFVGEHSGGYTPFQLDITPYAQSEILEIAVQARDYPTDLSIPRGKQDWLDQPHGIWYPRTTGIWRTVWLEKVPAARIEKIHWTANLERFQIGYRMSLKLTQTAKVQVRLFLRGELIAEDATLVKQGHLERIIHLPDPGIDDARDDFLWSPEHPQLIEAEITLLSLENQVLDQASSYTALRSVTSRDNRFYLNGRPYYLRLALDQGYWKDGHMTASPEELRQDVELTRRLGFNGVRKHQKIEDPRYLYQADVQGLVVWTEMPSPYAFTPEAVERTTREWLKVLDRDRSHPCVVAWVTFNESWGVPDLPVYEEQQQFVKALYHLTRTLDTSRLVVGNDGWEHVVTDIFSIHDYEARPDVLRQNFQDLQSVQKLMPGNRKLTVADCQITDQPYMLTEFGGIAYTETPQKGWGYSTASSSDDFIQRYEKLLAAVHDSKALSGFCYTQLTDTFQEINGVLYMDRTPKAAIERFAQANLGRPLAQNNPLNYSHRWLAKQPQQPQSETPQTH</sequence>
<organism evidence="4 5">
    <name type="scientific">Deinococcus roseus</name>
    <dbReference type="NCBI Taxonomy" id="392414"/>
    <lineage>
        <taxon>Bacteria</taxon>
        <taxon>Thermotogati</taxon>
        <taxon>Deinococcota</taxon>
        <taxon>Deinococci</taxon>
        <taxon>Deinococcales</taxon>
        <taxon>Deinococcaceae</taxon>
        <taxon>Deinococcus</taxon>
    </lineage>
</organism>
<dbReference type="PANTHER" id="PTHR42732:SF3">
    <property type="entry name" value="HYDROLASE"/>
    <property type="match status" value="1"/>
</dbReference>
<dbReference type="EMBL" id="BMOD01000005">
    <property type="protein sequence ID" value="GGJ33238.1"/>
    <property type="molecule type" value="Genomic_DNA"/>
</dbReference>
<feature type="domain" description="Glycoside hydrolase family 2 catalytic" evidence="2">
    <location>
        <begin position="290"/>
        <end position="572"/>
    </location>
</feature>
<comment type="similarity">
    <text evidence="1">Belongs to the glycosyl hydrolase 2 family.</text>
</comment>
<dbReference type="InterPro" id="IPR051913">
    <property type="entry name" value="GH2_Domain-Containing"/>
</dbReference>
<dbReference type="Gene3D" id="2.60.120.260">
    <property type="entry name" value="Galactose-binding domain-like"/>
    <property type="match status" value="1"/>
</dbReference>
<evidence type="ECO:0000256" key="1">
    <source>
        <dbReference type="ARBA" id="ARBA00007401"/>
    </source>
</evidence>
<dbReference type="InterPro" id="IPR036156">
    <property type="entry name" value="Beta-gal/glucu_dom_sf"/>
</dbReference>
<dbReference type="InterPro" id="IPR006104">
    <property type="entry name" value="Glyco_hydro_2_N"/>
</dbReference>
<dbReference type="RefSeq" id="WP_189002482.1">
    <property type="nucleotide sequence ID" value="NZ_BMOD01000005.1"/>
</dbReference>
<feature type="domain" description="Glycosyl hydrolases family 2 sugar binding" evidence="3">
    <location>
        <begin position="65"/>
        <end position="177"/>
    </location>
</feature>
<evidence type="ECO:0000313" key="5">
    <source>
        <dbReference type="Proteomes" id="UP000632222"/>
    </source>
</evidence>
<dbReference type="InterPro" id="IPR006103">
    <property type="entry name" value="Glyco_hydro_2_cat"/>
</dbReference>
<reference evidence="5" key="1">
    <citation type="journal article" date="2019" name="Int. J. Syst. Evol. Microbiol.">
        <title>The Global Catalogue of Microorganisms (GCM) 10K type strain sequencing project: providing services to taxonomists for standard genome sequencing and annotation.</title>
        <authorList>
            <consortium name="The Broad Institute Genomics Platform"/>
            <consortium name="The Broad Institute Genome Sequencing Center for Infectious Disease"/>
            <person name="Wu L."/>
            <person name="Ma J."/>
        </authorList>
    </citation>
    <scope>NUCLEOTIDE SEQUENCE [LARGE SCALE GENOMIC DNA]</scope>
    <source>
        <strain evidence="5">JCM 14370</strain>
    </source>
</reference>
<dbReference type="SUPFAM" id="SSF49785">
    <property type="entry name" value="Galactose-binding domain-like"/>
    <property type="match status" value="1"/>
</dbReference>
<keyword evidence="5" id="KW-1185">Reference proteome</keyword>
<accession>A0ABQ2D2K7</accession>